<sequence length="656" mass="70457">MCMSVVNNYRIFSRTAIPKNPDSACLGIVLSQAGVFRAGLLMTALHYSWLSPNGSLANTDMEETYLYHKLEAMRLINEQIADPELCTTDECIGLIAALAMAESGMGDIAAAEAHLKGLFTLIDMRRPEDWQHRFRGILQRVILVTGSFIAAAKKPEEGGYEQFMTAIGDSDRDTASPQNPHHTRPTGPVFSTAPFIATRLSPFYMGSTPCLEACKADAEGEVLINALRRLSSLTGVDDSAFAGASGPYGRTTLPRLSASRRRGPAPQPLSEAEGGPCEIVRDVTAVLLADTDSYICSLLFKPQPLYPEAAHHESGAQVEGLSSSSSVPQQLSSAWATLPTTTTPAYLGPEIKQENIEYPYGRLPAELFPSSSRAWATAAYLYLHVVLEPLWIHRGLTEPSKKTIDSLHLLRLLLDTLRADVSHTEEAMKIGAYSKELWLWKVMVGAYTLSSTVVKEAGDVFVGDTLSAVERRTGNVPPPITSGISGSKTSNSRKGVVTGSIPRRKRQGKATAVAATGPPFSSSGSGGLNWSSNGSCSDSNSGSSPGVEMENDDGDVDESSEEDGDEEDEGRNQVVDEGNYVASMKAWLAARMRSWGRATRVTNWQGAKQALGKIAWPEHLFEAEVIAEELWRKAMAGAAIVIVVGGGSGSGSDNGR</sequence>
<gene>
    <name evidence="2" type="ORF">B0H66DRAFT_184537</name>
</gene>
<dbReference type="AlphaFoldDB" id="A0AAE0M755"/>
<feature type="compositionally biased region" description="Polar residues" evidence="1">
    <location>
        <begin position="482"/>
        <end position="493"/>
    </location>
</feature>
<proteinExistence type="predicted"/>
<evidence type="ECO:0000313" key="3">
    <source>
        <dbReference type="Proteomes" id="UP001283341"/>
    </source>
</evidence>
<feature type="region of interest" description="Disordered" evidence="1">
    <location>
        <begin position="251"/>
        <end position="274"/>
    </location>
</feature>
<evidence type="ECO:0000313" key="2">
    <source>
        <dbReference type="EMBL" id="KAK3321946.1"/>
    </source>
</evidence>
<feature type="region of interest" description="Disordered" evidence="1">
    <location>
        <begin position="471"/>
        <end position="577"/>
    </location>
</feature>
<dbReference type="PANTHER" id="PTHR37540:SF5">
    <property type="entry name" value="TRANSCRIPTION FACTOR DOMAIN-CONTAINING PROTEIN"/>
    <property type="match status" value="1"/>
</dbReference>
<dbReference type="EMBL" id="JAUEDM010000003">
    <property type="protein sequence ID" value="KAK3321946.1"/>
    <property type="molecule type" value="Genomic_DNA"/>
</dbReference>
<name>A0AAE0M755_9PEZI</name>
<keyword evidence="3" id="KW-1185">Reference proteome</keyword>
<dbReference type="PANTHER" id="PTHR37540">
    <property type="entry name" value="TRANSCRIPTION FACTOR (ACR-2), PUTATIVE-RELATED-RELATED"/>
    <property type="match status" value="1"/>
</dbReference>
<organism evidence="2 3">
    <name type="scientific">Apodospora peruviana</name>
    <dbReference type="NCBI Taxonomy" id="516989"/>
    <lineage>
        <taxon>Eukaryota</taxon>
        <taxon>Fungi</taxon>
        <taxon>Dikarya</taxon>
        <taxon>Ascomycota</taxon>
        <taxon>Pezizomycotina</taxon>
        <taxon>Sordariomycetes</taxon>
        <taxon>Sordariomycetidae</taxon>
        <taxon>Sordariales</taxon>
        <taxon>Lasiosphaeriaceae</taxon>
        <taxon>Apodospora</taxon>
    </lineage>
</organism>
<comment type="caution">
    <text evidence="2">The sequence shown here is derived from an EMBL/GenBank/DDBJ whole genome shotgun (WGS) entry which is preliminary data.</text>
</comment>
<protein>
    <submittedName>
        <fullName evidence="2">Uncharacterized protein</fullName>
    </submittedName>
</protein>
<accession>A0AAE0M755</accession>
<evidence type="ECO:0000256" key="1">
    <source>
        <dbReference type="SAM" id="MobiDB-lite"/>
    </source>
</evidence>
<reference evidence="2" key="1">
    <citation type="journal article" date="2023" name="Mol. Phylogenet. Evol.">
        <title>Genome-scale phylogeny and comparative genomics of the fungal order Sordariales.</title>
        <authorList>
            <person name="Hensen N."/>
            <person name="Bonometti L."/>
            <person name="Westerberg I."/>
            <person name="Brannstrom I.O."/>
            <person name="Guillou S."/>
            <person name="Cros-Aarteil S."/>
            <person name="Calhoun S."/>
            <person name="Haridas S."/>
            <person name="Kuo A."/>
            <person name="Mondo S."/>
            <person name="Pangilinan J."/>
            <person name="Riley R."/>
            <person name="LaButti K."/>
            <person name="Andreopoulos B."/>
            <person name="Lipzen A."/>
            <person name="Chen C."/>
            <person name="Yan M."/>
            <person name="Daum C."/>
            <person name="Ng V."/>
            <person name="Clum A."/>
            <person name="Steindorff A."/>
            <person name="Ohm R.A."/>
            <person name="Martin F."/>
            <person name="Silar P."/>
            <person name="Natvig D.O."/>
            <person name="Lalanne C."/>
            <person name="Gautier V."/>
            <person name="Ament-Velasquez S.L."/>
            <person name="Kruys A."/>
            <person name="Hutchinson M.I."/>
            <person name="Powell A.J."/>
            <person name="Barry K."/>
            <person name="Miller A.N."/>
            <person name="Grigoriev I.V."/>
            <person name="Debuchy R."/>
            <person name="Gladieux P."/>
            <person name="Hiltunen Thoren M."/>
            <person name="Johannesson H."/>
        </authorList>
    </citation>
    <scope>NUCLEOTIDE SEQUENCE</scope>
    <source>
        <strain evidence="2">CBS 118394</strain>
    </source>
</reference>
<reference evidence="2" key="2">
    <citation type="submission" date="2023-06" db="EMBL/GenBank/DDBJ databases">
        <authorList>
            <consortium name="Lawrence Berkeley National Laboratory"/>
            <person name="Haridas S."/>
            <person name="Hensen N."/>
            <person name="Bonometti L."/>
            <person name="Westerberg I."/>
            <person name="Brannstrom I.O."/>
            <person name="Guillou S."/>
            <person name="Cros-Aarteil S."/>
            <person name="Calhoun S."/>
            <person name="Kuo A."/>
            <person name="Mondo S."/>
            <person name="Pangilinan J."/>
            <person name="Riley R."/>
            <person name="Labutti K."/>
            <person name="Andreopoulos B."/>
            <person name="Lipzen A."/>
            <person name="Chen C."/>
            <person name="Yanf M."/>
            <person name="Daum C."/>
            <person name="Ng V."/>
            <person name="Clum A."/>
            <person name="Steindorff A."/>
            <person name="Ohm R."/>
            <person name="Martin F."/>
            <person name="Silar P."/>
            <person name="Natvig D."/>
            <person name="Lalanne C."/>
            <person name="Gautier V."/>
            <person name="Ament-Velasquez S.L."/>
            <person name="Kruys A."/>
            <person name="Hutchinson M.I."/>
            <person name="Powell A.J."/>
            <person name="Barry K."/>
            <person name="Miller A.N."/>
            <person name="Grigoriev I.V."/>
            <person name="Debuchy R."/>
            <person name="Gladieux P."/>
            <person name="Thoren M.H."/>
            <person name="Johannesson H."/>
        </authorList>
    </citation>
    <scope>NUCLEOTIDE SEQUENCE</scope>
    <source>
        <strain evidence="2">CBS 118394</strain>
    </source>
</reference>
<dbReference type="Proteomes" id="UP001283341">
    <property type="component" value="Unassembled WGS sequence"/>
</dbReference>
<feature type="compositionally biased region" description="Acidic residues" evidence="1">
    <location>
        <begin position="549"/>
        <end position="569"/>
    </location>
</feature>
<feature type="compositionally biased region" description="Low complexity" evidence="1">
    <location>
        <begin position="517"/>
        <end position="546"/>
    </location>
</feature>